<feature type="transmembrane region" description="Helical" evidence="6">
    <location>
        <begin position="97"/>
        <end position="120"/>
    </location>
</feature>
<dbReference type="SUPFAM" id="SSF103473">
    <property type="entry name" value="MFS general substrate transporter"/>
    <property type="match status" value="1"/>
</dbReference>
<dbReference type="InterPro" id="IPR011701">
    <property type="entry name" value="MFS"/>
</dbReference>
<name>A0ABZ1TRG5_9ACTN</name>
<evidence type="ECO:0000313" key="9">
    <source>
        <dbReference type="Proteomes" id="UP001432222"/>
    </source>
</evidence>
<keyword evidence="3 6" id="KW-0812">Transmembrane</keyword>
<feature type="transmembrane region" description="Helical" evidence="6">
    <location>
        <begin position="335"/>
        <end position="356"/>
    </location>
</feature>
<feature type="transmembrane region" description="Helical" evidence="6">
    <location>
        <begin position="189"/>
        <end position="210"/>
    </location>
</feature>
<comment type="subcellular location">
    <subcellularLocation>
        <location evidence="1">Cell membrane</location>
        <topology evidence="1">Multi-pass membrane protein</topology>
    </subcellularLocation>
</comment>
<dbReference type="Pfam" id="PF07690">
    <property type="entry name" value="MFS_1"/>
    <property type="match status" value="1"/>
</dbReference>
<evidence type="ECO:0000259" key="7">
    <source>
        <dbReference type="PROSITE" id="PS50850"/>
    </source>
</evidence>
<dbReference type="InterPro" id="IPR036259">
    <property type="entry name" value="MFS_trans_sf"/>
</dbReference>
<evidence type="ECO:0000256" key="4">
    <source>
        <dbReference type="ARBA" id="ARBA00022989"/>
    </source>
</evidence>
<feature type="domain" description="Major facilitator superfamily (MFS) profile" evidence="7">
    <location>
        <begin position="240"/>
        <end position="441"/>
    </location>
</feature>
<sequence>MTTDLTRAAAPAGTSRGAPARSRWGLLARPEFRLLWAGESISRLGSSVTSVALPLVAVVSLNAGPLTVGLLNGAVWLPWLLLGLPAGVWVGRLPRRPVMICCNLASAALFASIPVAGWLGALTTAQLLLVALLTGTAAVFFNAAYQAYLPELVHRDDLIEGNAKLQGSASAAQVAGPGVAGLTVQWCGAAAGLLVDAVTFLAASAALLLIRGDRDREPVPAPVAPAPLRAQVREGLAFILRDRFLRSFLLYGASANAALTGYQSIAVLFLVREVGVAPGAVGLLAAAGAVGGVFGAIAARPLCRRLGTARAVRIVLLAATPFGLLLPAAGPGPRVALYAFGSVVLVAGVTLCNVVLGSFRQTYAPPALLSRVVATSMFANQATIPLGAVGGGALGATFGLRATMWIMTGVLVLCGGLLLASPLRKDRDLPAGPATEERSGR</sequence>
<evidence type="ECO:0000256" key="5">
    <source>
        <dbReference type="ARBA" id="ARBA00023136"/>
    </source>
</evidence>
<evidence type="ECO:0000256" key="2">
    <source>
        <dbReference type="ARBA" id="ARBA00022475"/>
    </source>
</evidence>
<evidence type="ECO:0000256" key="3">
    <source>
        <dbReference type="ARBA" id="ARBA00022692"/>
    </source>
</evidence>
<keyword evidence="2" id="KW-1003">Cell membrane</keyword>
<reference evidence="8" key="1">
    <citation type="submission" date="2022-10" db="EMBL/GenBank/DDBJ databases">
        <title>The complete genomes of actinobacterial strains from the NBC collection.</title>
        <authorList>
            <person name="Joergensen T.S."/>
            <person name="Alvarez Arevalo M."/>
            <person name="Sterndorff E.B."/>
            <person name="Faurdal D."/>
            <person name="Vuksanovic O."/>
            <person name="Mourched A.-S."/>
            <person name="Charusanti P."/>
            <person name="Shaw S."/>
            <person name="Blin K."/>
            <person name="Weber T."/>
        </authorList>
    </citation>
    <scope>NUCLEOTIDE SEQUENCE</scope>
    <source>
        <strain evidence="8">NBC_00222</strain>
    </source>
</reference>
<protein>
    <submittedName>
        <fullName evidence="8">MFS transporter</fullName>
    </submittedName>
</protein>
<dbReference type="PANTHER" id="PTHR23513:SF6">
    <property type="entry name" value="MAJOR FACILITATOR SUPERFAMILY ASSOCIATED DOMAIN-CONTAINING PROTEIN"/>
    <property type="match status" value="1"/>
</dbReference>
<keyword evidence="5 6" id="KW-0472">Membrane</keyword>
<organism evidence="8 9">
    <name type="scientific">Kitasatospora purpeofusca</name>
    <dbReference type="NCBI Taxonomy" id="67352"/>
    <lineage>
        <taxon>Bacteria</taxon>
        <taxon>Bacillati</taxon>
        <taxon>Actinomycetota</taxon>
        <taxon>Actinomycetes</taxon>
        <taxon>Kitasatosporales</taxon>
        <taxon>Streptomycetaceae</taxon>
        <taxon>Kitasatospora</taxon>
    </lineage>
</organism>
<dbReference type="RefSeq" id="WP_328952626.1">
    <property type="nucleotide sequence ID" value="NZ_CP108110.1"/>
</dbReference>
<keyword evidence="4 6" id="KW-1133">Transmembrane helix</keyword>
<evidence type="ECO:0000313" key="8">
    <source>
        <dbReference type="EMBL" id="WUQ81550.1"/>
    </source>
</evidence>
<proteinExistence type="predicted"/>
<feature type="transmembrane region" description="Helical" evidence="6">
    <location>
        <begin position="368"/>
        <end position="390"/>
    </location>
</feature>
<dbReference type="CDD" id="cd06173">
    <property type="entry name" value="MFS_MefA_like"/>
    <property type="match status" value="1"/>
</dbReference>
<evidence type="ECO:0000256" key="6">
    <source>
        <dbReference type="SAM" id="Phobius"/>
    </source>
</evidence>
<gene>
    <name evidence="8" type="ORF">OHA16_00375</name>
</gene>
<dbReference type="EMBL" id="CP108110">
    <property type="protein sequence ID" value="WUQ81550.1"/>
    <property type="molecule type" value="Genomic_DNA"/>
</dbReference>
<dbReference type="PROSITE" id="PS50850">
    <property type="entry name" value="MFS"/>
    <property type="match status" value="1"/>
</dbReference>
<feature type="transmembrane region" description="Helical" evidence="6">
    <location>
        <begin position="248"/>
        <end position="271"/>
    </location>
</feature>
<dbReference type="Gene3D" id="1.20.1250.20">
    <property type="entry name" value="MFS general substrate transporter like domains"/>
    <property type="match status" value="1"/>
</dbReference>
<feature type="transmembrane region" description="Helical" evidence="6">
    <location>
        <begin position="127"/>
        <end position="148"/>
    </location>
</feature>
<keyword evidence="9" id="KW-1185">Reference proteome</keyword>
<feature type="transmembrane region" description="Helical" evidence="6">
    <location>
        <begin position="402"/>
        <end position="420"/>
    </location>
</feature>
<accession>A0ABZ1TRG5</accession>
<dbReference type="Proteomes" id="UP001432222">
    <property type="component" value="Chromosome"/>
</dbReference>
<feature type="transmembrane region" description="Helical" evidence="6">
    <location>
        <begin position="311"/>
        <end position="329"/>
    </location>
</feature>
<evidence type="ECO:0000256" key="1">
    <source>
        <dbReference type="ARBA" id="ARBA00004651"/>
    </source>
</evidence>
<feature type="transmembrane region" description="Helical" evidence="6">
    <location>
        <begin position="277"/>
        <end position="299"/>
    </location>
</feature>
<dbReference type="InterPro" id="IPR020846">
    <property type="entry name" value="MFS_dom"/>
</dbReference>
<dbReference type="PANTHER" id="PTHR23513">
    <property type="entry name" value="INTEGRAL MEMBRANE EFFLUX PROTEIN-RELATED"/>
    <property type="match status" value="1"/>
</dbReference>